<dbReference type="HOGENOM" id="CLU_015994_4_1_1"/>
<reference evidence="3" key="2">
    <citation type="submission" date="2013-12" db="EMBL/GenBank/DDBJ databases">
        <authorList>
            <person name="Yu Y."/>
            <person name="Lee S."/>
            <person name="de Baynast K."/>
            <person name="Wissotski M."/>
            <person name="Liu L."/>
            <person name="Talag J."/>
            <person name="Goicoechea J."/>
            <person name="Angelova A."/>
            <person name="Jetty R."/>
            <person name="Kudrna D."/>
            <person name="Golser W."/>
            <person name="Rivera L."/>
            <person name="Zhang J."/>
            <person name="Wing R."/>
        </authorList>
    </citation>
    <scope>NUCLEOTIDE SEQUENCE</scope>
</reference>
<dbReference type="PANTHER" id="PTHR34480">
    <property type="entry name" value="OS01G0967800 PROTEIN-RELATED"/>
    <property type="match status" value="1"/>
</dbReference>
<dbReference type="eggNOG" id="ENOG502R4K0">
    <property type="taxonomic scope" value="Eukaryota"/>
</dbReference>
<evidence type="ECO:0000313" key="2">
    <source>
        <dbReference type="EnsemblPlants" id="LPERR01G38780.1"/>
    </source>
</evidence>
<keyword evidence="3" id="KW-1185">Reference proteome</keyword>
<dbReference type="PANTHER" id="PTHR34480:SF11">
    <property type="entry name" value="OS05G0173500 PROTEIN"/>
    <property type="match status" value="1"/>
</dbReference>
<proteinExistence type="predicted"/>
<protein>
    <submittedName>
        <fullName evidence="2">Uncharacterized protein</fullName>
    </submittedName>
</protein>
<dbReference type="EnsemblPlants" id="LPERR01G38780.1">
    <property type="protein sequence ID" value="LPERR01G38780.1"/>
    <property type="gene ID" value="LPERR01G38780"/>
</dbReference>
<reference evidence="2" key="3">
    <citation type="submission" date="2015-04" db="UniProtKB">
        <authorList>
            <consortium name="EnsemblPlants"/>
        </authorList>
    </citation>
    <scope>IDENTIFICATION</scope>
</reference>
<organism evidence="2 3">
    <name type="scientific">Leersia perrieri</name>
    <dbReference type="NCBI Taxonomy" id="77586"/>
    <lineage>
        <taxon>Eukaryota</taxon>
        <taxon>Viridiplantae</taxon>
        <taxon>Streptophyta</taxon>
        <taxon>Embryophyta</taxon>
        <taxon>Tracheophyta</taxon>
        <taxon>Spermatophyta</taxon>
        <taxon>Magnoliopsida</taxon>
        <taxon>Liliopsida</taxon>
        <taxon>Poales</taxon>
        <taxon>Poaceae</taxon>
        <taxon>BOP clade</taxon>
        <taxon>Oryzoideae</taxon>
        <taxon>Oryzeae</taxon>
        <taxon>Oryzinae</taxon>
        <taxon>Leersia</taxon>
    </lineage>
</organism>
<evidence type="ECO:0000256" key="1">
    <source>
        <dbReference type="SAM" id="MobiDB-lite"/>
    </source>
</evidence>
<dbReference type="Proteomes" id="UP000032180">
    <property type="component" value="Chromosome 1"/>
</dbReference>
<dbReference type="Gramene" id="LPERR01G38780.1">
    <property type="protein sequence ID" value="LPERR01G38780.1"/>
    <property type="gene ID" value="LPERR01G38780"/>
</dbReference>
<feature type="compositionally biased region" description="Low complexity" evidence="1">
    <location>
        <begin position="15"/>
        <end position="29"/>
    </location>
</feature>
<reference evidence="2 3" key="1">
    <citation type="submission" date="2012-08" db="EMBL/GenBank/DDBJ databases">
        <title>Oryza genome evolution.</title>
        <authorList>
            <person name="Wing R.A."/>
        </authorList>
    </citation>
    <scope>NUCLEOTIDE SEQUENCE</scope>
</reference>
<evidence type="ECO:0000313" key="3">
    <source>
        <dbReference type="Proteomes" id="UP000032180"/>
    </source>
</evidence>
<name>A0A0D9VAF8_9ORYZ</name>
<sequence length="379" mass="43681">MHKMGGSTENLSCRGSSSSPSSSDDGTSTLAIDGEPKPSSGDLAKTSREQEQESSEHIEALLRMDNDTISNKVAGYLRQLRDAMKRPVDKSWSECYGPEQLTELHERLAIYRIIGHELSEGMKIDGLNVAKLKEKYPPSILYENGYFQHYEDALEWYFNPERFEFAAYDDYQRLVLCNNGLYLDWDHYSSNFNTYERDLAYVKYCEDLANETKCDKIANIAYLQAVKIALATCTVSAMQVRAGFKDHLRSIQFDYSFHKDFDGVYFELWKRVAKLKMEFTDALLDLYRNDMFPLRNNDIKIELDSTRVRLHVMKKHYDFYVACIDEAVPEIEAHQLIKEAVIKMTPKPQTYLDYARNKLQIAKDIGLITKSTVVSTSSE</sequence>
<feature type="compositionally biased region" description="Basic and acidic residues" evidence="1">
    <location>
        <begin position="45"/>
        <end position="56"/>
    </location>
</feature>
<feature type="region of interest" description="Disordered" evidence="1">
    <location>
        <begin position="1"/>
        <end position="56"/>
    </location>
</feature>
<dbReference type="AlphaFoldDB" id="A0A0D9VAF8"/>
<accession>A0A0D9VAF8</accession>